<reference evidence="1" key="1">
    <citation type="journal article" date="2021" name="J Fungi (Basel)">
        <title>Virulence traits and population genomics of the black yeast Aureobasidium melanogenum.</title>
        <authorList>
            <person name="Cernosa A."/>
            <person name="Sun X."/>
            <person name="Gostincar C."/>
            <person name="Fang C."/>
            <person name="Gunde-Cimerman N."/>
            <person name="Song Z."/>
        </authorList>
    </citation>
    <scope>NUCLEOTIDE SEQUENCE</scope>
    <source>
        <strain evidence="1">EXF-9911</strain>
    </source>
</reference>
<reference evidence="1" key="2">
    <citation type="submission" date="2021-08" db="EMBL/GenBank/DDBJ databases">
        <authorList>
            <person name="Gostincar C."/>
            <person name="Sun X."/>
            <person name="Song Z."/>
            <person name="Gunde-Cimerman N."/>
        </authorList>
    </citation>
    <scope>NUCLEOTIDE SEQUENCE</scope>
    <source>
        <strain evidence="1">EXF-9911</strain>
    </source>
</reference>
<evidence type="ECO:0000313" key="2">
    <source>
        <dbReference type="Proteomes" id="UP000779574"/>
    </source>
</evidence>
<dbReference type="Proteomes" id="UP000779574">
    <property type="component" value="Unassembled WGS sequence"/>
</dbReference>
<comment type="caution">
    <text evidence="1">The sequence shown here is derived from an EMBL/GenBank/DDBJ whole genome shotgun (WGS) entry which is preliminary data.</text>
</comment>
<evidence type="ECO:0000313" key="1">
    <source>
        <dbReference type="EMBL" id="KAG9682022.1"/>
    </source>
</evidence>
<accession>A0A9P8J2T2</accession>
<name>A0A9P8J2T2_AURME</name>
<feature type="non-terminal residue" evidence="1">
    <location>
        <position position="404"/>
    </location>
</feature>
<gene>
    <name evidence="1" type="ORF">KCU76_g14089</name>
</gene>
<organism evidence="1 2">
    <name type="scientific">Aureobasidium melanogenum</name>
    <name type="common">Aureobasidium pullulans var. melanogenum</name>
    <dbReference type="NCBI Taxonomy" id="46634"/>
    <lineage>
        <taxon>Eukaryota</taxon>
        <taxon>Fungi</taxon>
        <taxon>Dikarya</taxon>
        <taxon>Ascomycota</taxon>
        <taxon>Pezizomycotina</taxon>
        <taxon>Dothideomycetes</taxon>
        <taxon>Dothideomycetidae</taxon>
        <taxon>Dothideales</taxon>
        <taxon>Saccotheciaceae</taxon>
        <taxon>Aureobasidium</taxon>
    </lineage>
</organism>
<dbReference type="OrthoDB" id="3875148at2759"/>
<proteinExistence type="predicted"/>
<protein>
    <submittedName>
        <fullName evidence="1">Uncharacterized protein</fullName>
    </submittedName>
</protein>
<dbReference type="AlphaFoldDB" id="A0A9P8J2T2"/>
<sequence>MTGSTAMASRRPVLVQKPSSPKAIAKLRQVSNHLANAVFDTPDIHARFILTQQSLGELVTMSQDATTAPRIRSIGFAALVIDANRIPPPKTGFRQSYLDLQARIHAQHHFFSTSLPFDLIVRAFHNLAQYGNPIRLLVYDDTDEAGHFEKGLPFGAHYGPWGTDPGTPTHFPIASLEIIAFEKKSYPFTCSFIDHSGHTPPQVMPCALWNQNHPIYDRIPVRFCVARPSRRTCSEISVLPIPESNRLGLEMRSVLSGPYTLTTHPDDFRQWCHHIQNTFPFHNVSSLLIEHCKVATWTARNDFHLFMQQLTSLTFSGVELIVEGQNDYRALVEFLRFLKEWPMLAHVKFKNIAIFYDHEDDDFNFVWLRTRLQLKKDKYEWRSVMEVQQGLDSLIHSFDNNVHS</sequence>
<dbReference type="EMBL" id="JAHFXF010000827">
    <property type="protein sequence ID" value="KAG9682022.1"/>
    <property type="molecule type" value="Genomic_DNA"/>
</dbReference>